<reference evidence="2" key="1">
    <citation type="submission" date="2023-08" db="EMBL/GenBank/DDBJ databases">
        <title>A de novo genome assembly of Solanum verrucosum Schlechtendal, a Mexican diploid species geographically isolated from the other diploid A-genome species in potato relatives.</title>
        <authorList>
            <person name="Hosaka K."/>
        </authorList>
    </citation>
    <scope>NUCLEOTIDE SEQUENCE</scope>
    <source>
        <tissue evidence="2">Young leaves</tissue>
    </source>
</reference>
<gene>
    <name evidence="2" type="ORF">MTR67_043458</name>
</gene>
<organism evidence="2 3">
    <name type="scientific">Solanum verrucosum</name>
    <dbReference type="NCBI Taxonomy" id="315347"/>
    <lineage>
        <taxon>Eukaryota</taxon>
        <taxon>Viridiplantae</taxon>
        <taxon>Streptophyta</taxon>
        <taxon>Embryophyta</taxon>
        <taxon>Tracheophyta</taxon>
        <taxon>Spermatophyta</taxon>
        <taxon>Magnoliopsida</taxon>
        <taxon>eudicotyledons</taxon>
        <taxon>Gunneridae</taxon>
        <taxon>Pentapetalae</taxon>
        <taxon>asterids</taxon>
        <taxon>lamiids</taxon>
        <taxon>Solanales</taxon>
        <taxon>Solanaceae</taxon>
        <taxon>Solanoideae</taxon>
        <taxon>Solaneae</taxon>
        <taxon>Solanum</taxon>
    </lineage>
</organism>
<evidence type="ECO:0000313" key="3">
    <source>
        <dbReference type="Proteomes" id="UP001234989"/>
    </source>
</evidence>
<dbReference type="GO" id="GO:0003676">
    <property type="term" value="F:nucleic acid binding"/>
    <property type="evidence" value="ECO:0007669"/>
    <property type="project" value="InterPro"/>
</dbReference>
<dbReference type="PANTHER" id="PTHR33710">
    <property type="entry name" value="BNAC02G09200D PROTEIN"/>
    <property type="match status" value="1"/>
</dbReference>
<evidence type="ECO:0000259" key="1">
    <source>
        <dbReference type="PROSITE" id="PS50879"/>
    </source>
</evidence>
<keyword evidence="3" id="KW-1185">Reference proteome</keyword>
<sequence length="614" mass="70902">STNTKGSLERLQTLKKLYHLSFIAILEPFADQSNIDIVRIQLQMDHAVSNSNGKIWLFWSNEEKLGGMPYNMNKSFEFIGVIEACGLTDLGYTWLPFTWCNHRDAKARVWKRLDRSMVNDKWLDVMPQTTIENMSSVGSDHSPLLLEMVKTNKGHTKYFKFLHCWVDNVNFLNTVQQSWDKATTGDPMWKLHKKMKRLTSTLSSWSKQEYGDIFTKVWEFEETIRKSEEELMTNNTKVLRQELHQMNATYIRYLKLEESILKQKTELQWFQEGDANTKYFHALMRGRRRRLFLHKICIENEVWIQGEEQIAQASCDYYQHQLTGQNDRIDERILQFILTIITPDQNEMLQAVPTIDELRHVVFSMNPYSVAGPDGIGGKFYQACWSIIEEDLLAAVQSFFYGHIMLKFMSHACLVLLPKTVMPSRFTNLRPISLSNFTNKIISKVLSMRLATVLPILLSANQSGFVRVTWSTLVDCIELCKQDTKVTLVMWKTPPPSKYKLNTDGSALYNPGKIGGGGILRDDRGYIIYAFAIPFGEGTNDQAEVQAACYGLNWCIQHGYNNILLEVDSELLTKWLSQMSIPPWRLHSEVEGTRALDGVYQLQQDELFAELESI</sequence>
<dbReference type="EMBL" id="CP133621">
    <property type="protein sequence ID" value="WMV50073.1"/>
    <property type="molecule type" value="Genomic_DNA"/>
</dbReference>
<dbReference type="InterPro" id="IPR012337">
    <property type="entry name" value="RNaseH-like_sf"/>
</dbReference>
<proteinExistence type="predicted"/>
<dbReference type="GO" id="GO:0004523">
    <property type="term" value="F:RNA-DNA hybrid ribonuclease activity"/>
    <property type="evidence" value="ECO:0007669"/>
    <property type="project" value="InterPro"/>
</dbReference>
<dbReference type="Proteomes" id="UP001234989">
    <property type="component" value="Chromosome 10"/>
</dbReference>
<feature type="domain" description="RNase H type-1" evidence="1">
    <location>
        <begin position="495"/>
        <end position="614"/>
    </location>
</feature>
<dbReference type="InterPro" id="IPR036691">
    <property type="entry name" value="Endo/exonu/phosph_ase_sf"/>
</dbReference>
<dbReference type="Gene3D" id="3.30.420.10">
    <property type="entry name" value="Ribonuclease H-like superfamily/Ribonuclease H"/>
    <property type="match status" value="1"/>
</dbReference>
<dbReference type="CDD" id="cd06222">
    <property type="entry name" value="RNase_H_like"/>
    <property type="match status" value="1"/>
</dbReference>
<protein>
    <recommendedName>
        <fullName evidence="1">RNase H type-1 domain-containing protein</fullName>
    </recommendedName>
</protein>
<dbReference type="InterPro" id="IPR036397">
    <property type="entry name" value="RNaseH_sf"/>
</dbReference>
<dbReference type="PROSITE" id="PS50879">
    <property type="entry name" value="RNASE_H_1"/>
    <property type="match status" value="1"/>
</dbReference>
<dbReference type="SUPFAM" id="SSF56219">
    <property type="entry name" value="DNase I-like"/>
    <property type="match status" value="1"/>
</dbReference>
<dbReference type="InterPro" id="IPR044730">
    <property type="entry name" value="RNase_H-like_dom_plant"/>
</dbReference>
<feature type="non-terminal residue" evidence="2">
    <location>
        <position position="1"/>
    </location>
</feature>
<dbReference type="AlphaFoldDB" id="A0AAF0ZUB9"/>
<evidence type="ECO:0000313" key="2">
    <source>
        <dbReference type="EMBL" id="WMV50073.1"/>
    </source>
</evidence>
<dbReference type="InterPro" id="IPR002156">
    <property type="entry name" value="RNaseH_domain"/>
</dbReference>
<name>A0AAF0ZUB9_SOLVR</name>
<dbReference type="SUPFAM" id="SSF53098">
    <property type="entry name" value="Ribonuclease H-like"/>
    <property type="match status" value="1"/>
</dbReference>
<dbReference type="PANTHER" id="PTHR33710:SF54">
    <property type="entry name" value="NON-LTR RETROELEMENT REVERSE TRANSCRIPTASE"/>
    <property type="match status" value="1"/>
</dbReference>
<accession>A0AAF0ZUB9</accession>
<dbReference type="Gene3D" id="3.60.10.10">
    <property type="entry name" value="Endonuclease/exonuclease/phosphatase"/>
    <property type="match status" value="1"/>
</dbReference>
<dbReference type="Pfam" id="PF13456">
    <property type="entry name" value="RVT_3"/>
    <property type="match status" value="1"/>
</dbReference>